<evidence type="ECO:0000256" key="4">
    <source>
        <dbReference type="SAM" id="Phobius"/>
    </source>
</evidence>
<feature type="transmembrane region" description="Helical" evidence="4">
    <location>
        <begin position="62"/>
        <end position="80"/>
    </location>
</feature>
<gene>
    <name evidence="6" type="ORF">E1298_10735</name>
</gene>
<sequence length="395" mass="40983">MAVPSRGRGVAGWSGPGEGPSEHALAWATRGFTVALRCGGVAAAIVAAAVDDGTGISRTWQLAVFGGLVVWAGLFSVTVARRGLTLPLVAGDTAAVSLALLAQPRLVPVSAVVDETTWAIMLAGTAVYVALLAAGQVTGLLLASAVIAAYMTGVPAETSQVRSLIVQAVGVSAIMWLLRRGGRRADVIVADRDRERRQAMVEAARRADERTYRSQVHDSVLSTLTMVASGAVPADSPGLRKDARRALRVMERFSGDALDGDGAPVDLSERLRGLIADQSTRVRVDLVLARGGDAGGIEVPEAVAVAITDAAAEALRNVARHSGASRAWVRAEQDDGSVTVTVLDGGRGFEPARVPAARHGIRYSIVERMAVAGGRATVTSRPGAGTGITLRWPRG</sequence>
<dbReference type="SUPFAM" id="SSF55874">
    <property type="entry name" value="ATPase domain of HSP90 chaperone/DNA topoisomerase II/histidine kinase"/>
    <property type="match status" value="1"/>
</dbReference>
<feature type="transmembrane region" description="Helical" evidence="4">
    <location>
        <begin position="161"/>
        <end position="178"/>
    </location>
</feature>
<dbReference type="InterPro" id="IPR036890">
    <property type="entry name" value="HATPase_C_sf"/>
</dbReference>
<protein>
    <recommendedName>
        <fullName evidence="5">Histidine kinase/HSP90-like ATPase domain-containing protein</fullName>
    </recommendedName>
</protein>
<dbReference type="PANTHER" id="PTHR24421:SF61">
    <property type="entry name" value="OXYGEN SENSOR HISTIDINE KINASE NREB"/>
    <property type="match status" value="1"/>
</dbReference>
<dbReference type="CDD" id="cd16917">
    <property type="entry name" value="HATPase_UhpB-NarQ-NarX-like"/>
    <property type="match status" value="1"/>
</dbReference>
<evidence type="ECO:0000313" key="6">
    <source>
        <dbReference type="EMBL" id="TDD92486.1"/>
    </source>
</evidence>
<evidence type="ECO:0000259" key="5">
    <source>
        <dbReference type="Pfam" id="PF02518"/>
    </source>
</evidence>
<dbReference type="InterPro" id="IPR003594">
    <property type="entry name" value="HATPase_dom"/>
</dbReference>
<reference evidence="6 7" key="1">
    <citation type="submission" date="2019-03" db="EMBL/GenBank/DDBJ databases">
        <title>Draft genome sequences of novel Actinobacteria.</title>
        <authorList>
            <person name="Sahin N."/>
            <person name="Ay H."/>
            <person name="Saygin H."/>
        </authorList>
    </citation>
    <scope>NUCLEOTIDE SEQUENCE [LARGE SCALE GENOMIC DNA]</scope>
    <source>
        <strain evidence="6 7">H3C3</strain>
    </source>
</reference>
<dbReference type="Gene3D" id="3.30.565.10">
    <property type="entry name" value="Histidine kinase-like ATPase, C-terminal domain"/>
    <property type="match status" value="1"/>
</dbReference>
<feature type="transmembrane region" description="Helical" evidence="4">
    <location>
        <begin position="119"/>
        <end position="149"/>
    </location>
</feature>
<keyword evidence="4" id="KW-0812">Transmembrane</keyword>
<dbReference type="Pfam" id="PF02518">
    <property type="entry name" value="HATPase_c"/>
    <property type="match status" value="1"/>
</dbReference>
<keyword evidence="4" id="KW-1133">Transmembrane helix</keyword>
<comment type="caution">
    <text evidence="6">The sequence shown here is derived from an EMBL/GenBank/DDBJ whole genome shotgun (WGS) entry which is preliminary data.</text>
</comment>
<keyword evidence="3" id="KW-0902">Two-component regulatory system</keyword>
<keyword evidence="4" id="KW-0472">Membrane</keyword>
<dbReference type="Proteomes" id="UP000294513">
    <property type="component" value="Unassembled WGS sequence"/>
</dbReference>
<evidence type="ECO:0000256" key="3">
    <source>
        <dbReference type="ARBA" id="ARBA00023012"/>
    </source>
</evidence>
<feature type="domain" description="Histidine kinase/HSP90-like ATPase" evidence="5">
    <location>
        <begin position="306"/>
        <end position="394"/>
    </location>
</feature>
<proteinExistence type="predicted"/>
<dbReference type="GO" id="GO:0000160">
    <property type="term" value="P:phosphorelay signal transduction system"/>
    <property type="evidence" value="ECO:0007669"/>
    <property type="project" value="UniProtKB-KW"/>
</dbReference>
<keyword evidence="2" id="KW-0418">Kinase</keyword>
<dbReference type="GO" id="GO:0016301">
    <property type="term" value="F:kinase activity"/>
    <property type="evidence" value="ECO:0007669"/>
    <property type="project" value="UniProtKB-KW"/>
</dbReference>
<dbReference type="RefSeq" id="WP_131891882.1">
    <property type="nucleotide sequence ID" value="NZ_SMKU01000039.1"/>
</dbReference>
<keyword evidence="1" id="KW-0808">Transferase</keyword>
<accession>A0A4R5C2E5</accession>
<feature type="transmembrane region" description="Helical" evidence="4">
    <location>
        <begin position="31"/>
        <end position="50"/>
    </location>
</feature>
<dbReference type="EMBL" id="SMKU01000039">
    <property type="protein sequence ID" value="TDD92486.1"/>
    <property type="molecule type" value="Genomic_DNA"/>
</dbReference>
<dbReference type="PANTHER" id="PTHR24421">
    <property type="entry name" value="NITRATE/NITRITE SENSOR PROTEIN NARX-RELATED"/>
    <property type="match status" value="1"/>
</dbReference>
<dbReference type="AlphaFoldDB" id="A0A4R5C2E5"/>
<dbReference type="InterPro" id="IPR050482">
    <property type="entry name" value="Sensor_HK_TwoCompSys"/>
</dbReference>
<evidence type="ECO:0000256" key="1">
    <source>
        <dbReference type="ARBA" id="ARBA00022679"/>
    </source>
</evidence>
<keyword evidence="7" id="KW-1185">Reference proteome</keyword>
<organism evidence="6 7">
    <name type="scientific">Actinomadura rubrisoli</name>
    <dbReference type="NCBI Taxonomy" id="2530368"/>
    <lineage>
        <taxon>Bacteria</taxon>
        <taxon>Bacillati</taxon>
        <taxon>Actinomycetota</taxon>
        <taxon>Actinomycetes</taxon>
        <taxon>Streptosporangiales</taxon>
        <taxon>Thermomonosporaceae</taxon>
        <taxon>Actinomadura</taxon>
    </lineage>
</organism>
<dbReference type="OrthoDB" id="5125370at2"/>
<feature type="transmembrane region" description="Helical" evidence="4">
    <location>
        <begin position="86"/>
        <end position="107"/>
    </location>
</feature>
<evidence type="ECO:0000256" key="2">
    <source>
        <dbReference type="ARBA" id="ARBA00022777"/>
    </source>
</evidence>
<evidence type="ECO:0000313" key="7">
    <source>
        <dbReference type="Proteomes" id="UP000294513"/>
    </source>
</evidence>
<name>A0A4R5C2E5_9ACTN</name>